<dbReference type="EMBL" id="LSRQ01000466">
    <property type="protein sequence ID" value="OAY82589.1"/>
    <property type="molecule type" value="Genomic_DNA"/>
</dbReference>
<gene>
    <name evidence="6" type="ORF">ACMD2_11519</name>
</gene>
<dbReference type="PRINTS" id="PR00080">
    <property type="entry name" value="SDRFAMILY"/>
</dbReference>
<keyword evidence="3" id="KW-0560">Oxidoreductase</keyword>
<sequence>MLVGSNPKPATRRLPSDPPPPQLCPLPSLATSGVTCLPSRVSPSRSLSEPGPIPSPCRMLVGPYADLLLRPTYARYISAVALVTGANKGIGLEICRRLLSSQRVTVVLTARDEGRGVAAVQKLRDSGATTGVFFHQLDVADSSSVACLADFVHAQFGKLDILVNNAGVLGRASETQGLAGESTNSLPAGETYEKAEECLETNYYGTKRVTEALIPLLLKSQSPRIVNISSYYGKLQRIPNEGIRKEIGDIDSLTEEKIDEMVRSFLNDFKEGKLRTNNWPARLSAYTVSKVAMSAYTRIIAKKYPTICINCVQPGYVKTDLNANSGILSVEEGAEGPVMLALLPDGSPSGLFYDQTKESSFVA</sequence>
<reference evidence="6 7" key="1">
    <citation type="journal article" date="2016" name="DNA Res.">
        <title>The draft genome of MD-2 pineapple using hybrid error correction of long reads.</title>
        <authorList>
            <person name="Redwan R.M."/>
            <person name="Saidin A."/>
            <person name="Kumar S.V."/>
        </authorList>
    </citation>
    <scope>NUCLEOTIDE SEQUENCE [LARGE SCALE GENOMIC DNA]</scope>
    <source>
        <strain evidence="7">cv. MD2</strain>
        <tissue evidence="6">Leaf</tissue>
    </source>
</reference>
<comment type="caution">
    <text evidence="6">The sequence shown here is derived from an EMBL/GenBank/DDBJ whole genome shotgun (WGS) entry which is preliminary data.</text>
</comment>
<protein>
    <submittedName>
        <fullName evidence="6">(+)-neomenthol dehydrogenase</fullName>
    </submittedName>
</protein>
<dbReference type="InterPro" id="IPR002347">
    <property type="entry name" value="SDR_fam"/>
</dbReference>
<dbReference type="GO" id="GO:0016616">
    <property type="term" value="F:oxidoreductase activity, acting on the CH-OH group of donors, NAD or NADP as acceptor"/>
    <property type="evidence" value="ECO:0007669"/>
    <property type="project" value="InterPro"/>
</dbReference>
<accession>A0A199VZY3</accession>
<dbReference type="Gene3D" id="3.40.50.720">
    <property type="entry name" value="NAD(P)-binding Rossmann-like Domain"/>
    <property type="match status" value="1"/>
</dbReference>
<dbReference type="Proteomes" id="UP000092600">
    <property type="component" value="Unassembled WGS sequence"/>
</dbReference>
<dbReference type="CDD" id="cd05324">
    <property type="entry name" value="carb_red_PTCR-like_SDR_c"/>
    <property type="match status" value="1"/>
</dbReference>
<dbReference type="STRING" id="4615.A0A199VZY3"/>
<keyword evidence="2" id="KW-0521">NADP</keyword>
<evidence type="ECO:0000256" key="3">
    <source>
        <dbReference type="ARBA" id="ARBA00023002"/>
    </source>
</evidence>
<dbReference type="PANTHER" id="PTHR43490">
    <property type="entry name" value="(+)-NEOMENTHOL DEHYDROGENASE"/>
    <property type="match status" value="1"/>
</dbReference>
<dbReference type="InterPro" id="IPR036291">
    <property type="entry name" value="NAD(P)-bd_dom_sf"/>
</dbReference>
<name>A0A199VZY3_ANACO</name>
<feature type="region of interest" description="Disordered" evidence="5">
    <location>
        <begin position="1"/>
        <end position="22"/>
    </location>
</feature>
<proteinExistence type="inferred from homology"/>
<evidence type="ECO:0000313" key="6">
    <source>
        <dbReference type="EMBL" id="OAY82589.1"/>
    </source>
</evidence>
<evidence type="ECO:0000256" key="5">
    <source>
        <dbReference type="SAM" id="MobiDB-lite"/>
    </source>
</evidence>
<dbReference type="InterPro" id="IPR020904">
    <property type="entry name" value="Sc_DH/Rdtase_CS"/>
</dbReference>
<dbReference type="InterPro" id="IPR045313">
    <property type="entry name" value="CBR1-like"/>
</dbReference>
<dbReference type="Pfam" id="PF00106">
    <property type="entry name" value="adh_short"/>
    <property type="match status" value="1"/>
</dbReference>
<comment type="similarity">
    <text evidence="1 4">Belongs to the short-chain dehydrogenases/reductases (SDR) family.</text>
</comment>
<dbReference type="AlphaFoldDB" id="A0A199VZY3"/>
<dbReference type="SUPFAM" id="SSF51735">
    <property type="entry name" value="NAD(P)-binding Rossmann-fold domains"/>
    <property type="match status" value="1"/>
</dbReference>
<evidence type="ECO:0000313" key="7">
    <source>
        <dbReference type="Proteomes" id="UP000092600"/>
    </source>
</evidence>
<evidence type="ECO:0000256" key="2">
    <source>
        <dbReference type="ARBA" id="ARBA00022857"/>
    </source>
</evidence>
<dbReference type="PROSITE" id="PS00061">
    <property type="entry name" value="ADH_SHORT"/>
    <property type="match status" value="1"/>
</dbReference>
<evidence type="ECO:0000256" key="1">
    <source>
        <dbReference type="ARBA" id="ARBA00006484"/>
    </source>
</evidence>
<dbReference type="GO" id="GO:0016020">
    <property type="term" value="C:membrane"/>
    <property type="evidence" value="ECO:0007669"/>
    <property type="project" value="TreeGrafter"/>
</dbReference>
<dbReference type="PANTHER" id="PTHR43490:SF98">
    <property type="entry name" value="OS02G0640600 PROTEIN"/>
    <property type="match status" value="1"/>
</dbReference>
<evidence type="ECO:0000256" key="4">
    <source>
        <dbReference type="RuleBase" id="RU000363"/>
    </source>
</evidence>
<organism evidence="6 7">
    <name type="scientific">Ananas comosus</name>
    <name type="common">Pineapple</name>
    <name type="synonym">Ananas ananas</name>
    <dbReference type="NCBI Taxonomy" id="4615"/>
    <lineage>
        <taxon>Eukaryota</taxon>
        <taxon>Viridiplantae</taxon>
        <taxon>Streptophyta</taxon>
        <taxon>Embryophyta</taxon>
        <taxon>Tracheophyta</taxon>
        <taxon>Spermatophyta</taxon>
        <taxon>Magnoliopsida</taxon>
        <taxon>Liliopsida</taxon>
        <taxon>Poales</taxon>
        <taxon>Bromeliaceae</taxon>
        <taxon>Bromelioideae</taxon>
        <taxon>Ananas</taxon>
    </lineage>
</organism>
<dbReference type="PRINTS" id="PR00081">
    <property type="entry name" value="GDHRDH"/>
</dbReference>